<dbReference type="AlphaFoldDB" id="A0A0M3Q9E7"/>
<keyword evidence="1" id="KW-0812">Transmembrane</keyword>
<dbReference type="KEGG" id="cdx:CDES_05280"/>
<evidence type="ECO:0000313" key="2">
    <source>
        <dbReference type="EMBL" id="ALC05493.1"/>
    </source>
</evidence>
<gene>
    <name evidence="2" type="ORF">CDES_05280</name>
</gene>
<dbReference type="Proteomes" id="UP000068067">
    <property type="component" value="Chromosome"/>
</dbReference>
<evidence type="ECO:0000256" key="1">
    <source>
        <dbReference type="SAM" id="Phobius"/>
    </source>
</evidence>
<name>A0A0M3Q9E7_9CORY</name>
<proteinExistence type="predicted"/>
<feature type="transmembrane region" description="Helical" evidence="1">
    <location>
        <begin position="106"/>
        <end position="128"/>
    </location>
</feature>
<evidence type="ECO:0000313" key="3">
    <source>
        <dbReference type="Proteomes" id="UP000068067"/>
    </source>
</evidence>
<dbReference type="RefSeq" id="WP_053544560.1">
    <property type="nucleotide sequence ID" value="NZ_CP009220.1"/>
</dbReference>
<dbReference type="PATRIC" id="fig|931089.4.peg.1074"/>
<dbReference type="EMBL" id="CP009220">
    <property type="protein sequence ID" value="ALC05493.1"/>
    <property type="molecule type" value="Genomic_DNA"/>
</dbReference>
<evidence type="ECO:0008006" key="4">
    <source>
        <dbReference type="Google" id="ProtNLM"/>
    </source>
</evidence>
<keyword evidence="1" id="KW-0472">Membrane</keyword>
<sequence length="129" mass="14631">MLVSLLIVLALGVVCIGVGLYFHLRDRRFKSNAIKVNAEVTGFLPVEDDRYLLQYRFQLDDHEVFGVLPRSTPRPITTKGAIIPLLVHREDSTNVRRLTARRDATLRFFIILIGVLMLCTAIPLLVFVV</sequence>
<feature type="transmembrane region" description="Helical" evidence="1">
    <location>
        <begin position="6"/>
        <end position="24"/>
    </location>
</feature>
<organism evidence="2 3">
    <name type="scientific">Corynebacterium deserti GIMN1.010</name>
    <dbReference type="NCBI Taxonomy" id="931089"/>
    <lineage>
        <taxon>Bacteria</taxon>
        <taxon>Bacillati</taxon>
        <taxon>Actinomycetota</taxon>
        <taxon>Actinomycetes</taxon>
        <taxon>Mycobacteriales</taxon>
        <taxon>Corynebacteriaceae</taxon>
        <taxon>Corynebacterium</taxon>
    </lineage>
</organism>
<dbReference type="STRING" id="931089.CDES_05280"/>
<protein>
    <recommendedName>
        <fullName evidence="4">DUF3592 domain-containing protein</fullName>
    </recommendedName>
</protein>
<keyword evidence="1" id="KW-1133">Transmembrane helix</keyword>
<reference evidence="2 3" key="1">
    <citation type="submission" date="2014-08" db="EMBL/GenBank/DDBJ databases">
        <title>Complete genome sequence of Corynebacterium deserti GIMN1.010 (=DSM 45689), isolated from desert sand in western China.</title>
        <authorList>
            <person name="Ruckert C."/>
            <person name="Albersmeier A."/>
            <person name="Kalinowski J."/>
        </authorList>
    </citation>
    <scope>NUCLEOTIDE SEQUENCE [LARGE SCALE GENOMIC DNA]</scope>
    <source>
        <strain evidence="2 3">GIMN1.010</strain>
    </source>
</reference>
<accession>A0A0M3Q9E7</accession>
<dbReference type="OrthoDB" id="4411801at2"/>
<keyword evidence="3" id="KW-1185">Reference proteome</keyword>